<dbReference type="SUPFAM" id="SSF53649">
    <property type="entry name" value="Alkaline phosphatase-like"/>
    <property type="match status" value="1"/>
</dbReference>
<dbReference type="Gene3D" id="3.40.720.10">
    <property type="entry name" value="Alkaline Phosphatase, subunit A"/>
    <property type="match status" value="2"/>
</dbReference>
<keyword evidence="2" id="KW-1185">Reference proteome</keyword>
<dbReference type="InterPro" id="IPR017850">
    <property type="entry name" value="Alkaline_phosphatase_core_sf"/>
</dbReference>
<sequence length="650" mass="73126">MARPKKLALIGLDSASIDFIERFAREGRLPNIARLMERGLRTETISVMPVGTAENWRTIVTGAYAGTHGVTAMSMGRRGDPLEKRRSAFFSDNCRAECLWEVAEKVGKKPLLLKYTGSWPPTITQGIQVDGFGDPEWNVHEISPRLCFASYPLASDHPHVTSPQWISRAYEVEIGPATGWSNLPESDLPPLETTLKFIPRTYGAKGQTEYSGKEKTFYVAIIGDTQNGYKQAIFSEDKDAANPKGLVLQPGCWSDWTKSDFELPEGKRTGVFRVKLIELAPDGTRIKIYMSQIFPTTGWTRPSSLAEELLEKIGPYQELSGILGPWLSYWVDEDTILEEVEYQARWLAAAAKYLLQNKQWDLFFTQWHGIDHMDHGFLGGIDPLSNTYDPEREELCWNIITKTYEWADVLVGAVLDSLDDDTLVVLTSDHGHLPVRANLRMGLSLGIKESYHRDDVNEQLAKHGLLTFKDGPYGFPVVDWSKTKACVTRANYVEINLKGREPHGIVEPEEYETVRNQVIKALDSMQDPETGDYIMTWTMKKEEARFLGIYGDDVGDVVFFAKAEYSRPHQEKLRVRMLSGNHHFYLPDVRFNLGMMHAVTIFAGPGIKRGVKRDQPINMVDIAPTVANLLGLPTPANSEGKVLTDILAEP</sequence>
<dbReference type="AlphaFoldDB" id="A0A9X7J4N1"/>
<organism evidence="1 2">
    <name type="scientific">Neomoorella stamsii</name>
    <dbReference type="NCBI Taxonomy" id="1266720"/>
    <lineage>
        <taxon>Bacteria</taxon>
        <taxon>Bacillati</taxon>
        <taxon>Bacillota</taxon>
        <taxon>Clostridia</taxon>
        <taxon>Neomoorellales</taxon>
        <taxon>Neomoorellaceae</taxon>
        <taxon>Neomoorella</taxon>
    </lineage>
</organism>
<gene>
    <name evidence="1" type="ORF">MOST_07260</name>
</gene>
<dbReference type="PANTHER" id="PTHR10151:SF120">
    <property type="entry name" value="BIS(5'-ADENOSYL)-TRIPHOSPHATASE"/>
    <property type="match status" value="1"/>
</dbReference>
<evidence type="ECO:0000313" key="1">
    <source>
        <dbReference type="EMBL" id="PRR76105.1"/>
    </source>
</evidence>
<dbReference type="EMBL" id="PVXL01000023">
    <property type="protein sequence ID" value="PRR76105.1"/>
    <property type="molecule type" value="Genomic_DNA"/>
</dbReference>
<dbReference type="GO" id="GO:0016787">
    <property type="term" value="F:hydrolase activity"/>
    <property type="evidence" value="ECO:0007669"/>
    <property type="project" value="UniProtKB-ARBA"/>
</dbReference>
<dbReference type="InterPro" id="IPR002591">
    <property type="entry name" value="Phosphodiest/P_Trfase"/>
</dbReference>
<dbReference type="Pfam" id="PF01663">
    <property type="entry name" value="Phosphodiest"/>
    <property type="match status" value="2"/>
</dbReference>
<comment type="caution">
    <text evidence="1">The sequence shown here is derived from an EMBL/GenBank/DDBJ whole genome shotgun (WGS) entry which is preliminary data.</text>
</comment>
<reference evidence="1 2" key="1">
    <citation type="submission" date="2018-03" db="EMBL/GenBank/DDBJ databases">
        <title>Genome sequence of Moorella stamsii DSM 26217.</title>
        <authorList>
            <person name="Poehlein A."/>
            <person name="Daniel R."/>
        </authorList>
    </citation>
    <scope>NUCLEOTIDE SEQUENCE [LARGE SCALE GENOMIC DNA]</scope>
    <source>
        <strain evidence="2">DSM 26217</strain>
    </source>
</reference>
<name>A0A9X7J4N1_9FIRM</name>
<dbReference type="RefSeq" id="WP_083476710.1">
    <property type="nucleotide sequence ID" value="NZ_PVXL01000023.1"/>
</dbReference>
<protein>
    <submittedName>
        <fullName evidence="1">Type I phosphodiesterase / nucleotide pyrophosphatase</fullName>
    </submittedName>
</protein>
<evidence type="ECO:0000313" key="2">
    <source>
        <dbReference type="Proteomes" id="UP000239430"/>
    </source>
</evidence>
<accession>A0A9X7J4N1</accession>
<proteinExistence type="predicted"/>
<dbReference type="Proteomes" id="UP000239430">
    <property type="component" value="Unassembled WGS sequence"/>
</dbReference>
<dbReference type="PANTHER" id="PTHR10151">
    <property type="entry name" value="ECTONUCLEOTIDE PYROPHOSPHATASE/PHOSPHODIESTERASE"/>
    <property type="match status" value="1"/>
</dbReference>